<evidence type="ECO:0000256" key="3">
    <source>
        <dbReference type="PROSITE-ProRule" id="PRU00023"/>
    </source>
</evidence>
<dbReference type="SMART" id="SM00364">
    <property type="entry name" value="LRR_BAC"/>
    <property type="match status" value="5"/>
</dbReference>
<dbReference type="EMBL" id="CAJJDO010000106">
    <property type="protein sequence ID" value="CAD8194114.1"/>
    <property type="molecule type" value="Genomic_DNA"/>
</dbReference>
<comment type="caution">
    <text evidence="4">The sequence shown here is derived from an EMBL/GenBank/DDBJ whole genome shotgun (WGS) entry which is preliminary data.</text>
</comment>
<feature type="repeat" description="ANK" evidence="3">
    <location>
        <begin position="365"/>
        <end position="406"/>
    </location>
</feature>
<name>A0A8S1WVN9_9CILI</name>
<dbReference type="InterPro" id="IPR050216">
    <property type="entry name" value="LRR_domain-containing"/>
</dbReference>
<dbReference type="Proteomes" id="UP000689195">
    <property type="component" value="Unassembled WGS sequence"/>
</dbReference>
<evidence type="ECO:0000256" key="1">
    <source>
        <dbReference type="ARBA" id="ARBA00022614"/>
    </source>
</evidence>
<dbReference type="PROSITE" id="PS50088">
    <property type="entry name" value="ANK_REPEAT"/>
    <property type="match status" value="1"/>
</dbReference>
<keyword evidence="5" id="KW-1185">Reference proteome</keyword>
<dbReference type="SMART" id="SM00248">
    <property type="entry name" value="ANK"/>
    <property type="match status" value="3"/>
</dbReference>
<dbReference type="Pfam" id="PF12796">
    <property type="entry name" value="Ank_2"/>
    <property type="match status" value="1"/>
</dbReference>
<evidence type="ECO:0000256" key="2">
    <source>
        <dbReference type="ARBA" id="ARBA00022737"/>
    </source>
</evidence>
<reference evidence="4" key="1">
    <citation type="submission" date="2021-01" db="EMBL/GenBank/DDBJ databases">
        <authorList>
            <consortium name="Genoscope - CEA"/>
            <person name="William W."/>
        </authorList>
    </citation>
    <scope>NUCLEOTIDE SEQUENCE</scope>
</reference>
<dbReference type="PROSITE" id="PS51450">
    <property type="entry name" value="LRR"/>
    <property type="match status" value="3"/>
</dbReference>
<sequence length="880" mass="103427">MQTLLSLMSKLSSKSSHEVLDSEQEISKKTFVPTLRTPFENDKLKQRKEEELNNDSYLKVNLSNQLLSSTSLALDKLSQSILELDASNNLFNQFPNQLKCQNNLKILNLSNNQIQEIPIKFYLPNLEKLILSDNQIKQLPSSLFKLRTLRELNLNNNNIEYLPSELFQLKLTYLGLRSNLFTTIPAKFEEILESLQCFDIDWFDYCKINSELDKQIKQKLILLGQRVVQKQEIITFSLFYYYMVGKVFDIQQSIQNGKNILFTFIQRDSIGLLKQYSQKYPELNLIKDEDECSPLLYAFNLHRMKCIQCLLPVFKKNKIEMQTLFMLSAKQQDIQLMKILIQNGIELNYQIEKDIIGPNKILITSGSTVMHIAMTSFGRNAQQQQQASIMVKLLLDMGCDPNIRNQLKLTSLHAAIIFPSLAAVRFASNYTQFDFQKRDLYKNTPLHSASQMGLVTILQFIQEKNINPFSLNIYNKTAKQMSIASLQIIKIQKKYENQYLRKKLLLENEDHQTSQKNENLSSLNSYQSITQNLQATEIKSQLLSPQSQQQHRRIFRLNLNQVKLMEQNYQIPNRQQQSSQKYMAPKIQEILSNISQIIRKYQNSNNLLLEIKNLYHLTEVLQEKLIIAIFVNLIIMKLKYHWKYLSSIGTSTISVLNQTKIVFQKPLSSNEYFIFQNQEFIKKYQQNCLNMQKIDDISNANFRNQKQQLSLNLKYNLHNNWEETLNQYEQFYQNSMGDTQWIISMKGLKIKNKIKTENNNRMLLYQYEQFQNNQVSQTQFIRVIQRQMDYYKEQKVDNSESVCSLSDRLNQYNKTQLINKKVNQYSLQKSNKMEFHLRNFSQKTARRVSPQVQQHLGEKAQTFRKDSAIINSIDFSLDNL</sequence>
<dbReference type="Pfam" id="PF13855">
    <property type="entry name" value="LRR_8"/>
    <property type="match status" value="1"/>
</dbReference>
<protein>
    <submittedName>
        <fullName evidence="4">Uncharacterized protein</fullName>
    </submittedName>
</protein>
<dbReference type="Pfam" id="PF00560">
    <property type="entry name" value="LRR_1"/>
    <property type="match status" value="1"/>
</dbReference>
<dbReference type="AlphaFoldDB" id="A0A8S1WVN9"/>
<proteinExistence type="predicted"/>
<dbReference type="GO" id="GO:0005737">
    <property type="term" value="C:cytoplasm"/>
    <property type="evidence" value="ECO:0007669"/>
    <property type="project" value="TreeGrafter"/>
</dbReference>
<dbReference type="InterPro" id="IPR001611">
    <property type="entry name" value="Leu-rich_rpt"/>
</dbReference>
<evidence type="ECO:0000313" key="4">
    <source>
        <dbReference type="EMBL" id="CAD8194114.1"/>
    </source>
</evidence>
<dbReference type="OrthoDB" id="676979at2759"/>
<keyword evidence="1" id="KW-0433">Leucine-rich repeat</keyword>
<evidence type="ECO:0000313" key="5">
    <source>
        <dbReference type="Proteomes" id="UP000689195"/>
    </source>
</evidence>
<organism evidence="4 5">
    <name type="scientific">Paramecium pentaurelia</name>
    <dbReference type="NCBI Taxonomy" id="43138"/>
    <lineage>
        <taxon>Eukaryota</taxon>
        <taxon>Sar</taxon>
        <taxon>Alveolata</taxon>
        <taxon>Ciliophora</taxon>
        <taxon>Intramacronucleata</taxon>
        <taxon>Oligohymenophorea</taxon>
        <taxon>Peniculida</taxon>
        <taxon>Parameciidae</taxon>
        <taxon>Paramecium</taxon>
    </lineage>
</organism>
<dbReference type="InterPro" id="IPR003591">
    <property type="entry name" value="Leu-rich_rpt_typical-subtyp"/>
</dbReference>
<dbReference type="PANTHER" id="PTHR48051">
    <property type="match status" value="1"/>
</dbReference>
<gene>
    <name evidence="4" type="ORF">PPENT_87.1.T1060031</name>
</gene>
<dbReference type="SMART" id="SM00369">
    <property type="entry name" value="LRR_TYP"/>
    <property type="match status" value="3"/>
</dbReference>
<dbReference type="InterPro" id="IPR002110">
    <property type="entry name" value="Ankyrin_rpt"/>
</dbReference>
<keyword evidence="3" id="KW-0040">ANK repeat</keyword>
<dbReference type="PANTHER" id="PTHR48051:SF54">
    <property type="entry name" value="LEUCINE-RICH REPEAT-CONTAINING PROTEIN"/>
    <property type="match status" value="1"/>
</dbReference>
<keyword evidence="2" id="KW-0677">Repeat</keyword>
<accession>A0A8S1WVN9</accession>